<protein>
    <submittedName>
        <fullName evidence="1">Uncharacterized protein</fullName>
    </submittedName>
</protein>
<evidence type="ECO:0000313" key="2">
    <source>
        <dbReference type="Proteomes" id="UP000003729"/>
    </source>
</evidence>
<name>B6XEH8_9GAMM</name>
<accession>B6XEH8</accession>
<reference evidence="1 2" key="1">
    <citation type="submission" date="2008-10" db="EMBL/GenBank/DDBJ databases">
        <title>Draft genome sequence of Providencia alcalifaciens (DSM 30120).</title>
        <authorList>
            <person name="Sudarsanam P."/>
            <person name="Ley R."/>
            <person name="Guruge J."/>
            <person name="Turnbaugh P.J."/>
            <person name="Mahowald M."/>
            <person name="Liep D."/>
            <person name="Gordon J."/>
        </authorList>
    </citation>
    <scope>NUCLEOTIDE SEQUENCE [LARGE SCALE GENOMIC DNA]</scope>
    <source>
        <strain evidence="1 2">DSM 30120</strain>
    </source>
</reference>
<organism evidence="1 2">
    <name type="scientific">Providencia alcalifaciens DSM 30120</name>
    <dbReference type="NCBI Taxonomy" id="520999"/>
    <lineage>
        <taxon>Bacteria</taxon>
        <taxon>Pseudomonadati</taxon>
        <taxon>Pseudomonadota</taxon>
        <taxon>Gammaproteobacteria</taxon>
        <taxon>Enterobacterales</taxon>
        <taxon>Morganellaceae</taxon>
        <taxon>Providencia</taxon>
    </lineage>
</organism>
<dbReference type="EMBL" id="ABXW01000045">
    <property type="protein sequence ID" value="EEB46300.1"/>
    <property type="molecule type" value="Genomic_DNA"/>
</dbReference>
<proteinExistence type="predicted"/>
<dbReference type="AlphaFoldDB" id="B6XEH8"/>
<reference evidence="1 2" key="2">
    <citation type="submission" date="2008-10" db="EMBL/GenBank/DDBJ databases">
        <authorList>
            <person name="Fulton L."/>
            <person name="Clifton S."/>
            <person name="Fulton B."/>
            <person name="Xu J."/>
            <person name="Minx P."/>
            <person name="Pepin K.H."/>
            <person name="Johnson M."/>
            <person name="Bhonagiri V."/>
            <person name="Nash W.E."/>
            <person name="Mardis E.R."/>
            <person name="Wilson R.K."/>
        </authorList>
    </citation>
    <scope>NUCLEOTIDE SEQUENCE [LARGE SCALE GENOMIC DNA]</scope>
    <source>
        <strain evidence="1 2">DSM 30120</strain>
    </source>
</reference>
<comment type="caution">
    <text evidence="1">The sequence shown here is derived from an EMBL/GenBank/DDBJ whole genome shotgun (WGS) entry which is preliminary data.</text>
</comment>
<dbReference type="Proteomes" id="UP000003729">
    <property type="component" value="Unassembled WGS sequence"/>
</dbReference>
<gene>
    <name evidence="1" type="ORF">PROVALCAL_01758</name>
</gene>
<evidence type="ECO:0000313" key="1">
    <source>
        <dbReference type="EMBL" id="EEB46300.1"/>
    </source>
</evidence>
<sequence>MSVPSSLNISARFVFVVLDTTTAYARKDTNILPPNPVVGMGISLLINKLYGNK</sequence>